<dbReference type="HOGENOM" id="CLU_067518_1_0_9"/>
<dbReference type="RefSeq" id="WP_009536848.1">
    <property type="nucleotide sequence ID" value="NZ_JH414505.1"/>
</dbReference>
<comment type="caution">
    <text evidence="1">The sequence shown here is derived from an EMBL/GenBank/DDBJ whole genome shotgun (WGS) entry which is preliminary data.</text>
</comment>
<gene>
    <name evidence="1" type="ORF">HMPREF9624_01035</name>
</gene>
<reference evidence="1 2" key="1">
    <citation type="submission" date="2011-08" db="EMBL/GenBank/DDBJ databases">
        <title>The Genome Sequence of Oribacterium sp. ACB7.</title>
        <authorList>
            <consortium name="The Broad Institute Genome Sequencing Platform"/>
            <person name="Earl A."/>
            <person name="Ward D."/>
            <person name="Feldgarden M."/>
            <person name="Gevers D."/>
            <person name="Sizova M."/>
            <person name="Hazen A."/>
            <person name="Epstein S."/>
            <person name="Young S.K."/>
            <person name="Zeng Q."/>
            <person name="Gargeya S."/>
            <person name="Fitzgerald M."/>
            <person name="Haas B."/>
            <person name="Abouelleil A."/>
            <person name="Alvarado L."/>
            <person name="Arachchi H.M."/>
            <person name="Berlin A."/>
            <person name="Brown A."/>
            <person name="Chapman S.B."/>
            <person name="Chen Z."/>
            <person name="Dunbar C."/>
            <person name="Freedman E."/>
            <person name="Gearin G."/>
            <person name="Gellesch M."/>
            <person name="Goldberg J."/>
            <person name="Griggs A."/>
            <person name="Gujja S."/>
            <person name="Heiman D."/>
            <person name="Howarth C."/>
            <person name="Larson L."/>
            <person name="Lui A."/>
            <person name="MacDonald P.J.P."/>
            <person name="Montmayeur A."/>
            <person name="Murphy C."/>
            <person name="Neiman D."/>
            <person name="Pearson M."/>
            <person name="Priest M."/>
            <person name="Roberts A."/>
            <person name="Saif S."/>
            <person name="Shea T."/>
            <person name="Shenoy N."/>
            <person name="Sisk P."/>
            <person name="Stolte C."/>
            <person name="Sykes S."/>
            <person name="Wortman J."/>
            <person name="Nusbaum C."/>
            <person name="Birren B."/>
        </authorList>
    </citation>
    <scope>NUCLEOTIDE SEQUENCE [LARGE SCALE GENOMIC DNA]</scope>
    <source>
        <strain evidence="1 2">ACB7</strain>
    </source>
</reference>
<proteinExistence type="predicted"/>
<keyword evidence="2" id="KW-1185">Reference proteome</keyword>
<accession>G9WVV1</accession>
<dbReference type="PATRIC" id="fig|796944.3.peg.1768"/>
<sequence>MENKISDRDLSFVVQGNIAIDKDSGENFTRKACESIRRYFPHAEIILSTWEGQDIQDIPHDLVCFSSPIETYSIIRPDGKSYFHTVNHEIITSRKGLALCQRKYAVKLRSDMVFYGEDILKYFNRYEDHATENYCFFQERVLVLPCYNYRRTKLAYPYNICDWIYAGLQTDLLDLFSIPLEDYSSLRIRDGEKIPRVEDNMGAEQYIWVAYLRKKGHLQHFYNRERFSSEEWLDFEKTIAENFVFLSADTMQVNILKSPFASYASRPILSQGLYTNMEWKRLYNSYGGGRIKIVYNPLEDVLYWVFYHLRHSLSSRCPKIHRLCTSAFRKLRKRR</sequence>
<organism evidence="1 2">
    <name type="scientific">Oribacterium asaccharolyticum ACB7</name>
    <dbReference type="NCBI Taxonomy" id="796944"/>
    <lineage>
        <taxon>Bacteria</taxon>
        <taxon>Bacillati</taxon>
        <taxon>Bacillota</taxon>
        <taxon>Clostridia</taxon>
        <taxon>Lachnospirales</taxon>
        <taxon>Lachnospiraceae</taxon>
        <taxon>Oribacterium</taxon>
    </lineage>
</organism>
<name>G9WVV1_9FIRM</name>
<evidence type="ECO:0008006" key="3">
    <source>
        <dbReference type="Google" id="ProtNLM"/>
    </source>
</evidence>
<dbReference type="EMBL" id="AFZD01000018">
    <property type="protein sequence ID" value="EHL10888.1"/>
    <property type="molecule type" value="Genomic_DNA"/>
</dbReference>
<dbReference type="AlphaFoldDB" id="G9WVV1"/>
<dbReference type="Proteomes" id="UP000003527">
    <property type="component" value="Unassembled WGS sequence"/>
</dbReference>
<evidence type="ECO:0000313" key="1">
    <source>
        <dbReference type="EMBL" id="EHL10888.1"/>
    </source>
</evidence>
<protein>
    <recommendedName>
        <fullName evidence="3">WavE lipopolysaccharide synthesis</fullName>
    </recommendedName>
</protein>
<dbReference type="Pfam" id="PF07507">
    <property type="entry name" value="WavE"/>
    <property type="match status" value="1"/>
</dbReference>
<evidence type="ECO:0000313" key="2">
    <source>
        <dbReference type="Proteomes" id="UP000003527"/>
    </source>
</evidence>
<dbReference type="InterPro" id="IPR011122">
    <property type="entry name" value="WavE"/>
</dbReference>